<evidence type="ECO:0000256" key="1">
    <source>
        <dbReference type="SAM" id="Coils"/>
    </source>
</evidence>
<comment type="caution">
    <text evidence="4">The sequence shown here is derived from an EMBL/GenBank/DDBJ whole genome shotgun (WGS) entry which is preliminary data.</text>
</comment>
<dbReference type="Gene3D" id="1.50.10.100">
    <property type="entry name" value="Chondroitin AC/alginate lyase"/>
    <property type="match status" value="1"/>
</dbReference>
<dbReference type="EMBL" id="CAJVPI010000491">
    <property type="protein sequence ID" value="CAG8541685.1"/>
    <property type="molecule type" value="Genomic_DNA"/>
</dbReference>
<accession>A0A9N9AU43</accession>
<feature type="compositionally biased region" description="Low complexity" evidence="2">
    <location>
        <begin position="25"/>
        <end position="49"/>
    </location>
</feature>
<feature type="coiled-coil region" evidence="1">
    <location>
        <begin position="809"/>
        <end position="841"/>
    </location>
</feature>
<reference evidence="4" key="1">
    <citation type="submission" date="2021-06" db="EMBL/GenBank/DDBJ databases">
        <authorList>
            <person name="Kallberg Y."/>
            <person name="Tangrot J."/>
            <person name="Rosling A."/>
        </authorList>
    </citation>
    <scope>NUCLEOTIDE SEQUENCE</scope>
    <source>
        <strain evidence="4">BR232B</strain>
    </source>
</reference>
<keyword evidence="3" id="KW-0812">Transmembrane</keyword>
<evidence type="ECO:0000313" key="5">
    <source>
        <dbReference type="Proteomes" id="UP000789739"/>
    </source>
</evidence>
<dbReference type="Proteomes" id="UP000789739">
    <property type="component" value="Unassembled WGS sequence"/>
</dbReference>
<evidence type="ECO:0000313" key="4">
    <source>
        <dbReference type="EMBL" id="CAG8541685.1"/>
    </source>
</evidence>
<feature type="compositionally biased region" description="Polar residues" evidence="2">
    <location>
        <begin position="1"/>
        <end position="12"/>
    </location>
</feature>
<dbReference type="InterPro" id="IPR008929">
    <property type="entry name" value="Chondroitin_lyas"/>
</dbReference>
<feature type="region of interest" description="Disordered" evidence="2">
    <location>
        <begin position="1"/>
        <end position="67"/>
    </location>
</feature>
<gene>
    <name evidence="4" type="ORF">PBRASI_LOCUS4621</name>
</gene>
<dbReference type="OrthoDB" id="63533at2759"/>
<proteinExistence type="predicted"/>
<evidence type="ECO:0000256" key="2">
    <source>
        <dbReference type="SAM" id="MobiDB-lite"/>
    </source>
</evidence>
<organism evidence="4 5">
    <name type="scientific">Paraglomus brasilianum</name>
    <dbReference type="NCBI Taxonomy" id="144538"/>
    <lineage>
        <taxon>Eukaryota</taxon>
        <taxon>Fungi</taxon>
        <taxon>Fungi incertae sedis</taxon>
        <taxon>Mucoromycota</taxon>
        <taxon>Glomeromycotina</taxon>
        <taxon>Glomeromycetes</taxon>
        <taxon>Paraglomerales</taxon>
        <taxon>Paraglomeraceae</taxon>
        <taxon>Paraglomus</taxon>
    </lineage>
</organism>
<protein>
    <submittedName>
        <fullName evidence="4">2552_t:CDS:1</fullName>
    </submittedName>
</protein>
<evidence type="ECO:0000256" key="3">
    <source>
        <dbReference type="SAM" id="Phobius"/>
    </source>
</evidence>
<name>A0A9N9AU43_9GLOM</name>
<keyword evidence="1" id="KW-0175">Coiled coil</keyword>
<keyword evidence="3" id="KW-0472">Membrane</keyword>
<keyword evidence="3" id="KW-1133">Transmembrane helix</keyword>
<keyword evidence="5" id="KW-1185">Reference proteome</keyword>
<feature type="transmembrane region" description="Helical" evidence="3">
    <location>
        <begin position="167"/>
        <end position="185"/>
    </location>
</feature>
<sequence>MTTFPSPQQQFPATAHKLTDDTAGLNPSITTPSTNTNSTLVTPLSTSTRLLHRPRQEASSSTPTPPTLLLRQHSTTEIVPSNTLWEQNTASMSSGISGIHSLHNYSHNSRKIQSFDNTNIHIPSQRPSLPCSLPYTPHYPSLSTEHFDRTYAVQVTRRKRELLLRKLLSASFIACLTAILAYFYFSSSNISRQLYNSKHGSGNNIHINNIDSVKNNDQTNQRHSIHNQADTYTDTFSSDSSRNIHPTHHTDDIILYRILGNDLPPRHKTGQTLQNLKFILDNEEPLPRTIKCWILNRIFDQSYEKALIDLLEAHNQQYLRIPFEVDEYLKHDFRLEDFPESDFFHSEEFNRFTNVAKLRTMDHTYYDKNLYVMNNNGGRNAAIQHGKSLHNVRWIFPLDGNCFLTANAHADIIKQLDLYGDDYKYFIIPMARLVNNTHLLVEEDERPATPEEPQIVFRHDAEMAYNSTMRYGRRSKLELLWRLGVPPRSTHHKQPVPWEVSHPTPSPPSSPLYKSAGWVFRLFSGHSAQELPQKEASTLRALNRLLAIQGFIDNVDETIARTIQGFNPQKLWVYDEEEFEKVKLNLWVGDEKTKKIVRFLADRANMVAKDIEKDIVVVEKNVWALGNGLRKWNDQNTVRGDAGFNLMSETYKQEHLDEENKDKGQFIDNVITYSNCQEQSQERELGGEKVNNGYYLATPDVHTQTGSKSHRCTPSFSTNNMHLAPLFENITTLTLSHYFSSNDVHARHAANLIRWVLLSSYAVGDQNDLDVVHSATESESDKYPDEGYAFPALHRIPRVMEKYAKLDNMKYKNDEYKDSKKEKDESQNEKYNKEEDEIVKELLQTDLSHFLDSCRLLYRSHALSHHEYLELKSLASTWLELLLYSPRAIATSRLPDHRATLYDLNVSALAAFTNDVRMYLRVINRCRMRIGKHFHVSPHAGPGRIKQIFEIDYVNTYGNEKNDPNEYNEILLKYSTSNLQYWLLLARGVQNAAVGKDLWQYTAKQGQRLSRAIMSHLDLYHSRVQDDILKPLLHIAQAAHSVSDQRKIWHDHGDEHDYFQSFFKNINGKMDVFSDLEGKEEWRRIVERRVGIGSEAREWGIPPFWMLGIA</sequence>
<dbReference type="AlphaFoldDB" id="A0A9N9AU43"/>